<reference evidence="1 4" key="1">
    <citation type="submission" date="2021-11" db="EMBL/GenBank/DDBJ databases">
        <title>Draft genome sequence of Capnocytophaga sp. strain KC07075 isolated from cat oral cavity.</title>
        <authorList>
            <person name="Suzuki M."/>
            <person name="Imaoka K."/>
            <person name="Kimura M."/>
            <person name="Morikawa S."/>
            <person name="Maeda K."/>
        </authorList>
    </citation>
    <scope>NUCLEOTIDE SEQUENCE</scope>
    <source>
        <strain evidence="1">KC07075</strain>
        <strain evidence="2 4">KC07079</strain>
    </source>
</reference>
<keyword evidence="4" id="KW-1185">Reference proteome</keyword>
<accession>A0AAV5ATG9</accession>
<dbReference type="EMBL" id="BQKA01000031">
    <property type="protein sequence ID" value="GJM50639.1"/>
    <property type="molecule type" value="Genomic_DNA"/>
</dbReference>
<comment type="caution">
    <text evidence="1">The sequence shown here is derived from an EMBL/GenBank/DDBJ whole genome shotgun (WGS) entry which is preliminary data.</text>
</comment>
<gene>
    <name evidence="1" type="ORF">RCZ15_16120</name>
    <name evidence="2" type="ORF">RCZ16_16930</name>
</gene>
<sequence length="62" mass="7374">MSEIYKEKENKAEYEKFKNKAKELLIFISADEIAYSATIYPEKIQEKVIAFYTQHTKKLPNK</sequence>
<proteinExistence type="predicted"/>
<organism evidence="1 3">
    <name type="scientific">Capnocytophaga catalasegens</name>
    <dbReference type="NCBI Taxonomy" id="1004260"/>
    <lineage>
        <taxon>Bacteria</taxon>
        <taxon>Pseudomonadati</taxon>
        <taxon>Bacteroidota</taxon>
        <taxon>Flavobacteriia</taxon>
        <taxon>Flavobacteriales</taxon>
        <taxon>Flavobacteriaceae</taxon>
        <taxon>Capnocytophaga</taxon>
    </lineage>
</organism>
<dbReference type="EMBL" id="BQKB01000038">
    <property type="protein sequence ID" value="GJM53376.1"/>
    <property type="molecule type" value="Genomic_DNA"/>
</dbReference>
<dbReference type="Proteomes" id="UP001207736">
    <property type="component" value="Unassembled WGS sequence"/>
</dbReference>
<dbReference type="AlphaFoldDB" id="A0AAV5ATG9"/>
<protein>
    <submittedName>
        <fullName evidence="1">Uncharacterized protein</fullName>
    </submittedName>
</protein>
<evidence type="ECO:0000313" key="2">
    <source>
        <dbReference type="EMBL" id="GJM53376.1"/>
    </source>
</evidence>
<evidence type="ECO:0000313" key="4">
    <source>
        <dbReference type="Proteomes" id="UP001208692"/>
    </source>
</evidence>
<name>A0AAV5ATG9_9FLAO</name>
<evidence type="ECO:0000313" key="3">
    <source>
        <dbReference type="Proteomes" id="UP001207736"/>
    </source>
</evidence>
<evidence type="ECO:0000313" key="1">
    <source>
        <dbReference type="EMBL" id="GJM50639.1"/>
    </source>
</evidence>
<dbReference type="Proteomes" id="UP001208692">
    <property type="component" value="Unassembled WGS sequence"/>
</dbReference>
<dbReference type="RefSeq" id="WP_264845403.1">
    <property type="nucleotide sequence ID" value="NZ_BPMA01000011.1"/>
</dbReference>